<organism evidence="8">
    <name type="scientific">Soboliphyme baturini</name>
    <dbReference type="NCBI Taxonomy" id="241478"/>
    <lineage>
        <taxon>Eukaryota</taxon>
        <taxon>Metazoa</taxon>
        <taxon>Ecdysozoa</taxon>
        <taxon>Nematoda</taxon>
        <taxon>Enoplea</taxon>
        <taxon>Dorylaimia</taxon>
        <taxon>Dioctophymatida</taxon>
        <taxon>Dioctophymatoidea</taxon>
        <taxon>Soboliphymatidae</taxon>
        <taxon>Soboliphyme</taxon>
    </lineage>
</organism>
<keyword evidence="3" id="KW-0675">Receptor</keyword>
<dbReference type="AlphaFoldDB" id="A0A183IDR5"/>
<dbReference type="WBParaSite" id="SBAD_0000184701-mRNA-1">
    <property type="protein sequence ID" value="SBAD_0000184701-mRNA-1"/>
    <property type="gene ID" value="SBAD_0000184701"/>
</dbReference>
<sequence length="272" mass="31701">MLHKHKHGYNEAMAYVMFLLPGIIAYCSTINEANTLFLICERYVSVCHPLFWNTVSMESKYRMFLGSFLSSFVVTTVRLTYFGTVRIERLPYNLTTDDLYHVVHRERLDSAAFEVWMNFNDIFIPTMFLVVMLYATVSMCLVIRRRNQVKVQPNSTTLTSGHCGSESRSTTESRKATHLMLATAITFSMSQITWLSLKVSHMVDFDKSPITLSSTRAEIQIWFKLYILHNVSSIACTIFESAYHAVNFYSYILFNRRFRIELKQKLKKLLRI</sequence>
<keyword evidence="4" id="KW-0807">Transducer</keyword>
<evidence type="ECO:0000313" key="8">
    <source>
        <dbReference type="WBParaSite" id="SBAD_0000184701-mRNA-1"/>
    </source>
</evidence>
<keyword evidence="5" id="KW-0472">Membrane</keyword>
<gene>
    <name evidence="6" type="ORF">SBAD_LOCUS1759</name>
</gene>
<dbReference type="Gene3D" id="1.20.1070.10">
    <property type="entry name" value="Rhodopsin 7-helix transmembrane proteins"/>
    <property type="match status" value="1"/>
</dbReference>
<evidence type="ECO:0000313" key="6">
    <source>
        <dbReference type="EMBL" id="VDO95404.1"/>
    </source>
</evidence>
<keyword evidence="5" id="KW-0812">Transmembrane</keyword>
<evidence type="ECO:0000313" key="7">
    <source>
        <dbReference type="Proteomes" id="UP000270296"/>
    </source>
</evidence>
<reference evidence="8" key="1">
    <citation type="submission" date="2016-06" db="UniProtKB">
        <authorList>
            <consortium name="WormBaseParasite"/>
        </authorList>
    </citation>
    <scope>IDENTIFICATION</scope>
</reference>
<dbReference type="EMBL" id="UZAM01006944">
    <property type="protein sequence ID" value="VDO95404.1"/>
    <property type="molecule type" value="Genomic_DNA"/>
</dbReference>
<evidence type="ECO:0000256" key="2">
    <source>
        <dbReference type="ARBA" id="ARBA00023040"/>
    </source>
</evidence>
<feature type="transmembrane region" description="Helical" evidence="5">
    <location>
        <begin position="122"/>
        <end position="143"/>
    </location>
</feature>
<feature type="transmembrane region" description="Helical" evidence="5">
    <location>
        <begin position="61"/>
        <end position="81"/>
    </location>
</feature>
<comment type="subcellular location">
    <subcellularLocation>
        <location evidence="1">Membrane</location>
        <topology evidence="1">Multi-pass membrane protein</topology>
    </subcellularLocation>
</comment>
<evidence type="ECO:0000256" key="1">
    <source>
        <dbReference type="ARBA" id="ARBA00004141"/>
    </source>
</evidence>
<feature type="transmembrane region" description="Helical" evidence="5">
    <location>
        <begin position="231"/>
        <end position="254"/>
    </location>
</feature>
<dbReference type="PANTHER" id="PTHR24243:SF208">
    <property type="entry name" value="PYROKININ-1 RECEPTOR"/>
    <property type="match status" value="1"/>
</dbReference>
<dbReference type="Proteomes" id="UP000270296">
    <property type="component" value="Unassembled WGS sequence"/>
</dbReference>
<feature type="transmembrane region" description="Helical" evidence="5">
    <location>
        <begin position="178"/>
        <end position="197"/>
    </location>
</feature>
<keyword evidence="7" id="KW-1185">Reference proteome</keyword>
<dbReference type="PANTHER" id="PTHR24243">
    <property type="entry name" value="G-PROTEIN COUPLED RECEPTOR"/>
    <property type="match status" value="1"/>
</dbReference>
<evidence type="ECO:0000256" key="3">
    <source>
        <dbReference type="ARBA" id="ARBA00023170"/>
    </source>
</evidence>
<keyword evidence="5" id="KW-1133">Transmembrane helix</keyword>
<dbReference type="GO" id="GO:0004930">
    <property type="term" value="F:G protein-coupled receptor activity"/>
    <property type="evidence" value="ECO:0007669"/>
    <property type="project" value="UniProtKB-KW"/>
</dbReference>
<evidence type="ECO:0000256" key="4">
    <source>
        <dbReference type="ARBA" id="ARBA00023224"/>
    </source>
</evidence>
<name>A0A183IDR5_9BILA</name>
<accession>A0A183IDR5</accession>
<protein>
    <submittedName>
        <fullName evidence="8">G_PROTEIN_RECEP_F1_2 domain-containing protein</fullName>
    </submittedName>
</protein>
<reference evidence="6 7" key="2">
    <citation type="submission" date="2018-11" db="EMBL/GenBank/DDBJ databases">
        <authorList>
            <consortium name="Pathogen Informatics"/>
        </authorList>
    </citation>
    <scope>NUCLEOTIDE SEQUENCE [LARGE SCALE GENOMIC DNA]</scope>
</reference>
<keyword evidence="2" id="KW-0297">G-protein coupled receptor</keyword>
<dbReference type="SUPFAM" id="SSF81321">
    <property type="entry name" value="Family A G protein-coupled receptor-like"/>
    <property type="match status" value="1"/>
</dbReference>
<evidence type="ECO:0000256" key="5">
    <source>
        <dbReference type="SAM" id="Phobius"/>
    </source>
</evidence>
<feature type="transmembrane region" description="Helical" evidence="5">
    <location>
        <begin position="12"/>
        <end position="40"/>
    </location>
</feature>
<proteinExistence type="predicted"/>
<dbReference type="GO" id="GO:0005886">
    <property type="term" value="C:plasma membrane"/>
    <property type="evidence" value="ECO:0007669"/>
    <property type="project" value="TreeGrafter"/>
</dbReference>
<dbReference type="OrthoDB" id="5864054at2759"/>